<protein>
    <submittedName>
        <fullName evidence="5">Retrotransposon protein, putative, unclassified</fullName>
    </submittedName>
</protein>
<keyword evidence="1" id="KW-0175">Coiled coil</keyword>
<feature type="compositionally biased region" description="Polar residues" evidence="2">
    <location>
        <begin position="1024"/>
        <end position="1050"/>
    </location>
</feature>
<feature type="compositionally biased region" description="Low complexity" evidence="2">
    <location>
        <begin position="1690"/>
        <end position="1704"/>
    </location>
</feature>
<feature type="coiled-coil region" evidence="1">
    <location>
        <begin position="348"/>
        <end position="389"/>
    </location>
</feature>
<gene>
    <name evidence="5" type="ORF">Tci_008340</name>
</gene>
<dbReference type="CDD" id="cd09272">
    <property type="entry name" value="RNase_HI_RT_Ty1"/>
    <property type="match status" value="1"/>
</dbReference>
<sequence length="2227" mass="252640">MVYAYIILQGLPPEVYALERECKLYDEFDKFAYRKGETLRDFYLRFSLILNDMNMYNMKLEQFQVNTKFLNTLPPEWKYSPSETGLVVPVFQKGDDLIDAINHMMSFLTAVVTSRGGRILCRLVHQDRLHEDQCTKLKRKRDAEWFKDKVLLVQAQANGQVLQEEELEFLADPGMAESSSNQNVVTTNAAYQADDLDAYDSDCDKLNSAKIALFQIITKPIDYAIINQLLTNFETRFVPQTELSAEQAFWSQYSVQIDEPNLFATTTIVEVLKELPKVSMVNSCLKKLKLHLASFDMVVKERTTAIAITEGTWGVEHTKACFRDDIIPFVKALKELFTSFDQCLIDEVTEVQNVFKQMELAVEQHREEKNKFQNKMENILQENDRLLTQALSVEIMNRNTVSSSESALTFAKLFEINDLKAQAQAKDTVILKLKEKLRSLNGDVNERKTYKQLYDSIKSLRVRSKEQCDDLINKVNLKSAEVSDLNASLQEKVLVITALKEQLNKLKGKAVLTEAVSLNPIDPELLKVDVAPLVPKLHKAIWSGADNRPPMLEKDMYDSWKSRMELYMLNRQHGRMILESVEQAEAIQANCDVKVTNIILQGLPPKVYALVSTYKVAKELCERIQMLMQGTSLTKQERECKLYDEFDKFVYQKGETLHDFYLRFFLLLNDMNMYNMKLEQFQVNTKFLNTLPPEWKYSPPETGLVVSVFQKGDDPIDAINHMMSFLTAVVTLSLADKAILSGADNRPPMLEKDMYDSWKSRMELYMLNRQHGRMILESVEQAEAIQADCDVKATNIILQGLPPKVYALVSTYKVAKELCERIQMLMQGTSLTKQERECKLYDEFDKKTKAANKKVPNKMEPNTSWRSSSSNVSSSLIACRLSKSSSEAVATACFTQNRPIIRLRHGKTPYELLHSKLPDLSFFHVFGALCYPTNDSENLGKLQPKADIEIFVGYAPTKKAIRIYNRRTRRIVETIHVDFDELRVMAFEQHSSGPAFNEMTPGTITPEVIAPIAEVIPPVHADSTDSPSSITVDQDAPSPSKTHTTTEIQSSVIPQDVGDDNLDMEVAHMGNDPLFGVPIPEEELNEFERLEVWELVPRPDQVMVITLKWIYKVKLDEVGGILKNKARLVARGYRQEKGIDFEESFAPVARLEAIRIFLAYAAHKNMVVYQMDVKTVFLNGSVDPTLFIRKNGNELLLVQIYVDDIIFAASTLELCDLFANLMCSKFKMSMMGKISFFLGLQISQSPRGIFIKQSKYALESLKKYGFESCDPVDTPMVEKSKLDEDREGKPVDPSYYRGMIGTLLYLTASRPDLQFEICMCARYQAWPTEKHVHAVKRIFRYLCGIVHRGLWYPKDSSIALTAFADADHAGCQDTRRSTSGSVQFLGERLINWSSKRQKNAAISSTKADYIALSGCYGSSGTDLVSSLRTDLNGTSGTDLISSQATDLVWPLVALDEALVPSTQRLRIRRSNFRLPSYIQSKESTLQVVYDVLRSCPFFKAFLVTADVPKIYMQEFWATAYVHQHSIKFKLDNKKHIVNLETFRDMLHICPRILSQSFDELPFKEEILEFLRFLRHSAQIRTLTDVNINKLFQPWRSFGAVINKCLTRKSSGFDSFRLSQAQILDDIIFSTIKVVSRHQNTQQYGAMLPIELMNEEIRNTKAYKEYYACATGEAAPKPKASARRKRSGSDTSITPPTAITTSTTTGAVIPRLTAAAKGKQPAKAKNESDDGDDDDDDDEEEIAKTDEQDDAVRGEDDDEETKSDEESDGDETREEESFDPIPITPEGSEDDGNGEEDQGLRISEEERLHEEEEADELYRDVDINQGRGLQLSQDIEDSHVTLTPVHSDGQQESLSVSLQFVSNILNPTSDAGMESIFETASSPMAPLQTSTPIMTPSTIATITTISHAPIPPTTIPSEVLQNLPTFDSVFRFEDRLKSLEANFSEYIQTNPFADATDRLRDSYQRENDEFLRTIDDNIKRIIKEQVKSQVKEQVSKILPRIEQSVNAQLEAEVLTRSSHSSRTSYAVSVDLSEMELKKIIIEKMEGNKSIQRSDEQRNLYKALVEAYEADKIILDTYGERVILKRRRDDDDDDQGEGPSAGSNRGSKRQREGKEPESASAPLEPATRSAGSDLAKQADSRSSFNKLLDTPLDFSKFIMNRLRVDTLTPELLAGPTYELMRGSCNSLTELEYHLEEVYKATTDQLDWVNPEGQQYLHNLLQPLPLISDN</sequence>
<evidence type="ECO:0000259" key="3">
    <source>
        <dbReference type="Pfam" id="PF07727"/>
    </source>
</evidence>
<accession>A0A6L2JI66</accession>
<reference evidence="5" key="1">
    <citation type="journal article" date="2019" name="Sci. Rep.">
        <title>Draft genome of Tanacetum cinerariifolium, the natural source of mosquito coil.</title>
        <authorList>
            <person name="Yamashiro T."/>
            <person name="Shiraishi A."/>
            <person name="Satake H."/>
            <person name="Nakayama K."/>
        </authorList>
    </citation>
    <scope>NUCLEOTIDE SEQUENCE</scope>
</reference>
<comment type="caution">
    <text evidence="5">The sequence shown here is derived from an EMBL/GenBank/DDBJ whole genome shotgun (WGS) entry which is preliminary data.</text>
</comment>
<dbReference type="PANTHER" id="PTHR11439">
    <property type="entry name" value="GAG-POL-RELATED RETROTRANSPOSON"/>
    <property type="match status" value="1"/>
</dbReference>
<feature type="region of interest" description="Disordered" evidence="2">
    <location>
        <begin position="1020"/>
        <end position="1050"/>
    </location>
</feature>
<feature type="compositionally biased region" description="Acidic residues" evidence="2">
    <location>
        <begin position="1754"/>
        <end position="1777"/>
    </location>
</feature>
<feature type="domain" description="Retroviral polymerase SH3-like" evidence="4">
    <location>
        <begin position="929"/>
        <end position="990"/>
    </location>
</feature>
<dbReference type="Pfam" id="PF25597">
    <property type="entry name" value="SH3_retrovirus"/>
    <property type="match status" value="1"/>
</dbReference>
<dbReference type="PANTHER" id="PTHR11439:SF509">
    <property type="entry name" value="RNA-DIRECTED DNA POLYMERASE"/>
    <property type="match status" value="1"/>
</dbReference>
<feature type="compositionally biased region" description="Acidic residues" evidence="2">
    <location>
        <begin position="1728"/>
        <end position="1740"/>
    </location>
</feature>
<dbReference type="InterPro" id="IPR057670">
    <property type="entry name" value="SH3_retrovirus"/>
</dbReference>
<evidence type="ECO:0000259" key="4">
    <source>
        <dbReference type="Pfam" id="PF25597"/>
    </source>
</evidence>
<feature type="region of interest" description="Disordered" evidence="2">
    <location>
        <begin position="2084"/>
        <end position="2140"/>
    </location>
</feature>
<organism evidence="5">
    <name type="scientific">Tanacetum cinerariifolium</name>
    <name type="common">Dalmatian daisy</name>
    <name type="synonym">Chrysanthemum cinerariifolium</name>
    <dbReference type="NCBI Taxonomy" id="118510"/>
    <lineage>
        <taxon>Eukaryota</taxon>
        <taxon>Viridiplantae</taxon>
        <taxon>Streptophyta</taxon>
        <taxon>Embryophyta</taxon>
        <taxon>Tracheophyta</taxon>
        <taxon>Spermatophyta</taxon>
        <taxon>Magnoliopsida</taxon>
        <taxon>eudicotyledons</taxon>
        <taxon>Gunneridae</taxon>
        <taxon>Pentapetalae</taxon>
        <taxon>asterids</taxon>
        <taxon>campanulids</taxon>
        <taxon>Asterales</taxon>
        <taxon>Asteraceae</taxon>
        <taxon>Asteroideae</taxon>
        <taxon>Anthemideae</taxon>
        <taxon>Anthemidinae</taxon>
        <taxon>Tanacetum</taxon>
    </lineage>
</organism>
<feature type="region of interest" description="Disordered" evidence="2">
    <location>
        <begin position="1673"/>
        <end position="1820"/>
    </location>
</feature>
<proteinExistence type="predicted"/>
<feature type="domain" description="Reverse transcriptase Ty1/copia-type" evidence="3">
    <location>
        <begin position="1091"/>
        <end position="1189"/>
    </location>
</feature>
<dbReference type="Pfam" id="PF07727">
    <property type="entry name" value="RVT_2"/>
    <property type="match status" value="1"/>
</dbReference>
<name>A0A6L2JI66_TANCI</name>
<feature type="compositionally biased region" description="Basic and acidic residues" evidence="2">
    <location>
        <begin position="1797"/>
        <end position="1820"/>
    </location>
</feature>
<feature type="compositionally biased region" description="Basic and acidic residues" evidence="2">
    <location>
        <begin position="1741"/>
        <end position="1753"/>
    </location>
</feature>
<evidence type="ECO:0000256" key="2">
    <source>
        <dbReference type="SAM" id="MobiDB-lite"/>
    </source>
</evidence>
<feature type="compositionally biased region" description="Low complexity" evidence="2">
    <location>
        <begin position="1713"/>
        <end position="1722"/>
    </location>
</feature>
<evidence type="ECO:0000256" key="1">
    <source>
        <dbReference type="SAM" id="Coils"/>
    </source>
</evidence>
<dbReference type="InterPro" id="IPR013103">
    <property type="entry name" value="RVT_2"/>
</dbReference>
<evidence type="ECO:0000313" key="5">
    <source>
        <dbReference type="EMBL" id="GEU36362.1"/>
    </source>
</evidence>
<dbReference type="EMBL" id="BKCJ010000801">
    <property type="protein sequence ID" value="GEU36362.1"/>
    <property type="molecule type" value="Genomic_DNA"/>
</dbReference>
<feature type="compositionally biased region" description="Acidic residues" evidence="2">
    <location>
        <begin position="1786"/>
        <end position="1796"/>
    </location>
</feature>